<reference evidence="9" key="1">
    <citation type="submission" date="2011-08" db="EMBL/GenBank/DDBJ databases">
        <authorList>
            <person name="Rombauts S."/>
        </authorList>
    </citation>
    <scope>NUCLEOTIDE SEQUENCE</scope>
    <source>
        <strain evidence="9">London</strain>
    </source>
</reference>
<keyword evidence="5" id="KW-0469">Meiosis</keyword>
<dbReference type="HOGENOM" id="CLU_002472_7_2_1"/>
<evidence type="ECO:0000256" key="3">
    <source>
        <dbReference type="ARBA" id="ARBA00022840"/>
    </source>
</evidence>
<dbReference type="EMBL" id="CAEY01000249">
    <property type="status" value="NOT_ANNOTATED_CDS"/>
    <property type="molecule type" value="Genomic_DNA"/>
</dbReference>
<dbReference type="EnsemblMetazoa" id="tetur15g03250.1">
    <property type="protein sequence ID" value="tetur15g03250.1"/>
    <property type="gene ID" value="tetur15g03250"/>
</dbReference>
<dbReference type="Proteomes" id="UP000015104">
    <property type="component" value="Unassembled WGS sequence"/>
</dbReference>
<comment type="similarity">
    <text evidence="1">Belongs to the DNA mismatch repair MutS family.</text>
</comment>
<dbReference type="OrthoDB" id="10252754at2759"/>
<dbReference type="SMART" id="SM00533">
    <property type="entry name" value="MUTSd"/>
    <property type="match status" value="1"/>
</dbReference>
<dbReference type="eggNOG" id="KOG0220">
    <property type="taxonomic scope" value="Eukaryota"/>
</dbReference>
<dbReference type="Gene3D" id="1.10.1420.10">
    <property type="match status" value="2"/>
</dbReference>
<gene>
    <name evidence="8" type="primary">107365678</name>
</gene>
<evidence type="ECO:0000256" key="4">
    <source>
        <dbReference type="ARBA" id="ARBA00023125"/>
    </source>
</evidence>
<dbReference type="STRING" id="32264.T1KMX8"/>
<dbReference type="GO" id="GO:0007131">
    <property type="term" value="P:reciprocal meiotic recombination"/>
    <property type="evidence" value="ECO:0007669"/>
    <property type="project" value="TreeGrafter"/>
</dbReference>
<name>T1KMX8_TETUR</name>
<dbReference type="Pfam" id="PF05192">
    <property type="entry name" value="MutS_III"/>
    <property type="match status" value="1"/>
</dbReference>
<accession>T1KMX8</accession>
<keyword evidence="2" id="KW-0547">Nucleotide-binding</keyword>
<dbReference type="PROSITE" id="PS00486">
    <property type="entry name" value="DNA_MISMATCH_REPAIR_2"/>
    <property type="match status" value="1"/>
</dbReference>
<dbReference type="GO" id="GO:0005634">
    <property type="term" value="C:nucleus"/>
    <property type="evidence" value="ECO:0007669"/>
    <property type="project" value="TreeGrafter"/>
</dbReference>
<proteinExistence type="inferred from homology"/>
<dbReference type="GO" id="GO:0006298">
    <property type="term" value="P:mismatch repair"/>
    <property type="evidence" value="ECO:0007669"/>
    <property type="project" value="InterPro"/>
</dbReference>
<dbReference type="InterPro" id="IPR011184">
    <property type="entry name" value="DNA_mismatch_repair_Msh2"/>
</dbReference>
<dbReference type="GO" id="GO:0005524">
    <property type="term" value="F:ATP binding"/>
    <property type="evidence" value="ECO:0007669"/>
    <property type="project" value="UniProtKB-KW"/>
</dbReference>
<dbReference type="InterPro" id="IPR036187">
    <property type="entry name" value="DNA_mismatch_repair_MutS_sf"/>
</dbReference>
<evidence type="ECO:0000256" key="1">
    <source>
        <dbReference type="ARBA" id="ARBA00006271"/>
    </source>
</evidence>
<dbReference type="InterPro" id="IPR007860">
    <property type="entry name" value="DNA_mmatch_repair_MutS_con_dom"/>
</dbReference>
<dbReference type="PIRSF" id="PIRSF005813">
    <property type="entry name" value="MSH2"/>
    <property type="match status" value="1"/>
</dbReference>
<dbReference type="SUPFAM" id="SSF52540">
    <property type="entry name" value="P-loop containing nucleoside triphosphate hydrolases"/>
    <property type="match status" value="1"/>
</dbReference>
<dbReference type="OMA" id="KMTMLYK"/>
<protein>
    <recommendedName>
        <fullName evidence="7">DNA mismatch repair proteins mutS family domain-containing protein</fullName>
    </recommendedName>
</protein>
<evidence type="ECO:0000256" key="5">
    <source>
        <dbReference type="ARBA" id="ARBA00023254"/>
    </source>
</evidence>
<dbReference type="SMART" id="SM00534">
    <property type="entry name" value="MUTSac"/>
    <property type="match status" value="1"/>
</dbReference>
<reference evidence="8" key="2">
    <citation type="submission" date="2015-06" db="UniProtKB">
        <authorList>
            <consortium name="EnsemblMetazoa"/>
        </authorList>
    </citation>
    <scope>IDENTIFICATION</scope>
</reference>
<keyword evidence="9" id="KW-1185">Reference proteome</keyword>
<dbReference type="Pfam" id="PF05188">
    <property type="entry name" value="MutS_II"/>
    <property type="match status" value="1"/>
</dbReference>
<dbReference type="Pfam" id="PF00488">
    <property type="entry name" value="MutS_V"/>
    <property type="match status" value="1"/>
</dbReference>
<feature type="region of interest" description="Disordered" evidence="6">
    <location>
        <begin position="806"/>
        <end position="829"/>
    </location>
</feature>
<dbReference type="GO" id="GO:0030983">
    <property type="term" value="F:mismatched DNA binding"/>
    <property type="evidence" value="ECO:0007669"/>
    <property type="project" value="InterPro"/>
</dbReference>
<dbReference type="GO" id="GO:0140664">
    <property type="term" value="F:ATP-dependent DNA damage sensor activity"/>
    <property type="evidence" value="ECO:0007669"/>
    <property type="project" value="InterPro"/>
</dbReference>
<evidence type="ECO:0000259" key="7">
    <source>
        <dbReference type="PROSITE" id="PS00486"/>
    </source>
</evidence>
<dbReference type="InterPro" id="IPR045076">
    <property type="entry name" value="MutS"/>
</dbReference>
<dbReference type="FunFam" id="3.30.420.110:FF:000003">
    <property type="entry name" value="mutS protein homolog 4"/>
    <property type="match status" value="1"/>
</dbReference>
<dbReference type="Pfam" id="PF05190">
    <property type="entry name" value="MutS_IV"/>
    <property type="match status" value="1"/>
</dbReference>
<keyword evidence="3" id="KW-0067">ATP-binding</keyword>
<dbReference type="InterPro" id="IPR007696">
    <property type="entry name" value="DNA_mismatch_repair_MutS_core"/>
</dbReference>
<dbReference type="InterPro" id="IPR000432">
    <property type="entry name" value="DNA_mismatch_repair_MutS_C"/>
</dbReference>
<dbReference type="AlphaFoldDB" id="T1KMX8"/>
<organism evidence="8 9">
    <name type="scientific">Tetranychus urticae</name>
    <name type="common">Two-spotted spider mite</name>
    <dbReference type="NCBI Taxonomy" id="32264"/>
    <lineage>
        <taxon>Eukaryota</taxon>
        <taxon>Metazoa</taxon>
        <taxon>Ecdysozoa</taxon>
        <taxon>Arthropoda</taxon>
        <taxon>Chelicerata</taxon>
        <taxon>Arachnida</taxon>
        <taxon>Acari</taxon>
        <taxon>Acariformes</taxon>
        <taxon>Trombidiformes</taxon>
        <taxon>Prostigmata</taxon>
        <taxon>Eleutherengona</taxon>
        <taxon>Raphignathae</taxon>
        <taxon>Tetranychoidea</taxon>
        <taxon>Tetranychidae</taxon>
        <taxon>Tetranychus</taxon>
    </lineage>
</organism>
<feature type="domain" description="DNA mismatch repair proteins mutS family" evidence="7">
    <location>
        <begin position="654"/>
        <end position="670"/>
    </location>
</feature>
<dbReference type="SUPFAM" id="SSF53150">
    <property type="entry name" value="DNA repair protein MutS, domain II"/>
    <property type="match status" value="1"/>
</dbReference>
<evidence type="ECO:0000313" key="8">
    <source>
        <dbReference type="EnsemblMetazoa" id="tetur15g03250.1"/>
    </source>
</evidence>
<sequence length="829" mass="93699">MDLKYDFPLFTSNDFESESIRSRDWNSLKSISDFRHNSTGSISGPSSVSGGRTRSTIVSIAEGRGNAKGEIGLAAMDAIGSTLQLFQFPDGCTYSRLFSKLEILDPAEIIVSSTVGEGTNKSLLGLLLNFNNTITVTKVERKYFNDIVGFKAVTSLCAPDYKSKIEMEVKEKYYCLAAAAALIKYIEFVQNVILSANSIKVVYAGSEQTIAIDPTTAKALEIIVNHQTGKTEGTLLHFLDHTKTKVGYRLLRATIREPSSDLKTIEPRYDMISEILTNPQFHFNTSEIITKFLDLESIISAIICEPKTKSWKVGERRVEILIYLRHTLNLINPLREQLSSAQHTIFQHYYYLLEDGNFEAIANIIDTAISQDCKLVKGALNIKHQKVFAIKQDIDGFLDKKRGIYNKLISDMGSYVEQLGMKYNLPIKLNYNQTRGYHLTMNVGDRPDMDSHLPVEFIRVQKRGKTSNFTTNEMMRYNSHMTLALEDIFATSYEVLAQIYLSIREKIGCLHKLTEIVAFIDLLLSFSMASSKYNMVRPEFDSITAIKEACHPFLLENNKSEAVYNDAFLSEDCNIWILRGPNMSGKSTFLKNICVLQILAQCGCFVPAEQATFRLTDQIFTRVGNDDELESNCSTFTNEMKEIKYILDNYTDNSLIIIDELGKGTSYEEGLAVCWSVIESFLSSKAFVFCATHYSALDQMDSMYPNVTTHYFSADHRLRDEDNLDPLYGLDIAEKSGIKKSILEEARQIAEKMMANATNFAPNPASKEIKRKYQLGRHLITLASKPNLRTDVLNKYLKDFKLAQEKEKNSSGVDVSNEQEHVNCEQTEE</sequence>
<dbReference type="Gene3D" id="3.40.50.300">
    <property type="entry name" value="P-loop containing nucleotide triphosphate hydrolases"/>
    <property type="match status" value="1"/>
</dbReference>
<dbReference type="KEGG" id="tut:107365678"/>
<dbReference type="InterPro" id="IPR007861">
    <property type="entry name" value="DNA_mismatch_repair_MutS_clamp"/>
</dbReference>
<dbReference type="InterPro" id="IPR027417">
    <property type="entry name" value="P-loop_NTPase"/>
</dbReference>
<dbReference type="PANTHER" id="PTHR11361">
    <property type="entry name" value="DNA MISMATCH REPAIR PROTEIN MUTS FAMILY MEMBER"/>
    <property type="match status" value="1"/>
</dbReference>
<keyword evidence="4" id="KW-0238">DNA-binding</keyword>
<evidence type="ECO:0000256" key="6">
    <source>
        <dbReference type="SAM" id="MobiDB-lite"/>
    </source>
</evidence>
<dbReference type="PANTHER" id="PTHR11361:SF21">
    <property type="entry name" value="MUTS PROTEIN HOMOLOG 4"/>
    <property type="match status" value="1"/>
</dbReference>
<evidence type="ECO:0000313" key="9">
    <source>
        <dbReference type="Proteomes" id="UP000015104"/>
    </source>
</evidence>
<evidence type="ECO:0000256" key="2">
    <source>
        <dbReference type="ARBA" id="ARBA00022741"/>
    </source>
</evidence>
<dbReference type="Gene3D" id="3.30.420.110">
    <property type="entry name" value="MutS, connector domain"/>
    <property type="match status" value="1"/>
</dbReference>
<dbReference type="SUPFAM" id="SSF48334">
    <property type="entry name" value="DNA repair protein MutS, domain III"/>
    <property type="match status" value="1"/>
</dbReference>
<dbReference type="InterPro" id="IPR036678">
    <property type="entry name" value="MutS_con_dom_sf"/>
</dbReference>
<dbReference type="FunFam" id="3.40.50.300:FF:000870">
    <property type="entry name" value="MutS protein homolog 4"/>
    <property type="match status" value="1"/>
</dbReference>